<evidence type="ECO:0000256" key="1">
    <source>
        <dbReference type="SAM" id="MobiDB-lite"/>
    </source>
</evidence>
<dbReference type="OrthoDB" id="197680at2"/>
<protein>
    <recommendedName>
        <fullName evidence="2">Glycoside hydrolase 123 catalytic domain-containing protein</fullName>
    </recommendedName>
</protein>
<feature type="region of interest" description="Disordered" evidence="1">
    <location>
        <begin position="24"/>
        <end position="47"/>
    </location>
</feature>
<dbReference type="SUPFAM" id="SSF51445">
    <property type="entry name" value="(Trans)glycosidases"/>
    <property type="match status" value="1"/>
</dbReference>
<reference evidence="3 4" key="1">
    <citation type="submission" date="2019-02" db="EMBL/GenBank/DDBJ databases">
        <title>Deep-cultivation of Planctomycetes and their phenomic and genomic characterization uncovers novel biology.</title>
        <authorList>
            <person name="Wiegand S."/>
            <person name="Jogler M."/>
            <person name="Boedeker C."/>
            <person name="Pinto D."/>
            <person name="Vollmers J."/>
            <person name="Rivas-Marin E."/>
            <person name="Kohn T."/>
            <person name="Peeters S.H."/>
            <person name="Heuer A."/>
            <person name="Rast P."/>
            <person name="Oberbeckmann S."/>
            <person name="Bunk B."/>
            <person name="Jeske O."/>
            <person name="Meyerdierks A."/>
            <person name="Storesund J.E."/>
            <person name="Kallscheuer N."/>
            <person name="Luecker S."/>
            <person name="Lage O.M."/>
            <person name="Pohl T."/>
            <person name="Merkel B.J."/>
            <person name="Hornburger P."/>
            <person name="Mueller R.-W."/>
            <person name="Bruemmer F."/>
            <person name="Labrenz M."/>
            <person name="Spormann A.M."/>
            <person name="Op den Camp H."/>
            <person name="Overmann J."/>
            <person name="Amann R."/>
            <person name="Jetten M.S.M."/>
            <person name="Mascher T."/>
            <person name="Medema M.H."/>
            <person name="Devos D.P."/>
            <person name="Kaster A.-K."/>
            <person name="Ovreas L."/>
            <person name="Rohde M."/>
            <person name="Galperin M.Y."/>
            <person name="Jogler C."/>
        </authorList>
    </citation>
    <scope>NUCLEOTIDE SEQUENCE [LARGE SCALE GENOMIC DNA]</scope>
    <source>
        <strain evidence="3 4">Pan44</strain>
    </source>
</reference>
<name>A0A517SF29_9PLAN</name>
<proteinExistence type="predicted"/>
<dbReference type="InterPro" id="IPR017853">
    <property type="entry name" value="GH"/>
</dbReference>
<dbReference type="PROSITE" id="PS51318">
    <property type="entry name" value="TAT"/>
    <property type="match status" value="1"/>
</dbReference>
<dbReference type="AlphaFoldDB" id="A0A517SF29"/>
<evidence type="ECO:0000259" key="2">
    <source>
        <dbReference type="Pfam" id="PF13320"/>
    </source>
</evidence>
<organism evidence="3 4">
    <name type="scientific">Caulifigura coniformis</name>
    <dbReference type="NCBI Taxonomy" id="2527983"/>
    <lineage>
        <taxon>Bacteria</taxon>
        <taxon>Pseudomonadati</taxon>
        <taxon>Planctomycetota</taxon>
        <taxon>Planctomycetia</taxon>
        <taxon>Planctomycetales</taxon>
        <taxon>Planctomycetaceae</taxon>
        <taxon>Caulifigura</taxon>
    </lineage>
</organism>
<dbReference type="InterPro" id="IPR006311">
    <property type="entry name" value="TAT_signal"/>
</dbReference>
<dbReference type="InterPro" id="IPR025150">
    <property type="entry name" value="GH123_cat"/>
</dbReference>
<feature type="domain" description="Glycoside hydrolase 123 catalytic" evidence="2">
    <location>
        <begin position="226"/>
        <end position="555"/>
    </location>
</feature>
<dbReference type="Proteomes" id="UP000315700">
    <property type="component" value="Chromosome"/>
</dbReference>
<evidence type="ECO:0000313" key="3">
    <source>
        <dbReference type="EMBL" id="QDT54744.1"/>
    </source>
</evidence>
<evidence type="ECO:0000313" key="4">
    <source>
        <dbReference type="Proteomes" id="UP000315700"/>
    </source>
</evidence>
<dbReference type="KEGG" id="ccos:Pan44_27800"/>
<sequence>MKRRELLKTLAGGVATWGVAATTDAAPTGSEASAPNAPRPGDPLRRDNVSFWSETSLRRIYPTSEPGSATPLPLLTPRNAQLSFQVAARNLKDCGIRIRARVTAPEGWDVRVRRVGFVPMPQHDTDTPLDEIEGIGHVPGLVPDPLFPDDSIQLGPAGTGAFWITLRIPESARVEVASLSVQLTVEDEFRFPAWTSATPWSVELPVSVDVRPLALRPRTDFPATQWISADSIWEYYRTEPFSERFWQLADAYIANMTAHNFNVIYCPIFNARHEILERPAQLLKVKRTGEDQYEFDFTDVRRWIALAKKHGADHLEWTHFFTPAPTSGRYPQRIFERSNNGIGKLLWAPEISATSTTYRRFLEQFLPAFETVLREENVLDRSLFHCADEPDGAVQIADYRKARALLRELAPWMKVIDAMSDPHFASEKLSDMPVPSIATAHAFTAAGCPAWVYFCCGPRGRYLQRLFDTPLTKLRMAGWLFYKLRARGFLHWGHNYWFVFCTGTIANPFADATNGAWPGMPHGDTFVVYPGADGPIDSIRWEVLAESLQDYAMLQSAGVAPDDPLFADLKSYEDYPKQEAWLASTARTILNRTPPADS</sequence>
<dbReference type="RefSeq" id="WP_145030578.1">
    <property type="nucleotide sequence ID" value="NZ_CP036271.1"/>
</dbReference>
<dbReference type="InParanoid" id="A0A517SF29"/>
<gene>
    <name evidence="3" type="ORF">Pan44_27800</name>
</gene>
<keyword evidence="4" id="KW-1185">Reference proteome</keyword>
<dbReference type="EMBL" id="CP036271">
    <property type="protein sequence ID" value="QDT54744.1"/>
    <property type="molecule type" value="Genomic_DNA"/>
</dbReference>
<dbReference type="Pfam" id="PF13320">
    <property type="entry name" value="GH123_cat"/>
    <property type="match status" value="1"/>
</dbReference>
<accession>A0A517SF29</accession>